<evidence type="ECO:0000313" key="3">
    <source>
        <dbReference type="Proteomes" id="UP001162060"/>
    </source>
</evidence>
<dbReference type="AlphaFoldDB" id="A0AAV1TE99"/>
<reference evidence="2" key="1">
    <citation type="submission" date="2024-01" db="EMBL/GenBank/DDBJ databases">
        <authorList>
            <person name="Webb A."/>
        </authorList>
    </citation>
    <scope>NUCLEOTIDE SEQUENCE</scope>
    <source>
        <strain evidence="2">Pm1</strain>
    </source>
</reference>
<protein>
    <submittedName>
        <fullName evidence="2">Uncharacterized protein</fullName>
    </submittedName>
</protein>
<feature type="compositionally biased region" description="Basic and acidic residues" evidence="1">
    <location>
        <begin position="61"/>
        <end position="76"/>
    </location>
</feature>
<gene>
    <name evidence="2" type="ORF">PM001_LOCUS5959</name>
</gene>
<accession>A0AAV1TE99</accession>
<sequence length="126" mass="13952">MVVFEQEEQEEEEGRGGGKELHGKNKSVGLVVVSFCEDSTARSQAKNGSRCRLVDHLSHDRTTVSKAEQRDDDHHSVGSARKMRGHEINTSQRIGSVRSLVHATHVKEDLHVSSPVLRKTSLLETG</sequence>
<feature type="region of interest" description="Disordered" evidence="1">
    <location>
        <begin position="61"/>
        <end position="95"/>
    </location>
</feature>
<feature type="region of interest" description="Disordered" evidence="1">
    <location>
        <begin position="1"/>
        <end position="23"/>
    </location>
</feature>
<organism evidence="2 3">
    <name type="scientific">Peronospora matthiolae</name>
    <dbReference type="NCBI Taxonomy" id="2874970"/>
    <lineage>
        <taxon>Eukaryota</taxon>
        <taxon>Sar</taxon>
        <taxon>Stramenopiles</taxon>
        <taxon>Oomycota</taxon>
        <taxon>Peronosporomycetes</taxon>
        <taxon>Peronosporales</taxon>
        <taxon>Peronosporaceae</taxon>
        <taxon>Peronospora</taxon>
    </lineage>
</organism>
<comment type="caution">
    <text evidence="2">The sequence shown here is derived from an EMBL/GenBank/DDBJ whole genome shotgun (WGS) entry which is preliminary data.</text>
</comment>
<name>A0AAV1TE99_9STRA</name>
<evidence type="ECO:0000313" key="2">
    <source>
        <dbReference type="EMBL" id="CAK7919261.1"/>
    </source>
</evidence>
<evidence type="ECO:0000256" key="1">
    <source>
        <dbReference type="SAM" id="MobiDB-lite"/>
    </source>
</evidence>
<proteinExistence type="predicted"/>
<dbReference type="EMBL" id="CAKLBY020000048">
    <property type="protein sequence ID" value="CAK7919261.1"/>
    <property type="molecule type" value="Genomic_DNA"/>
</dbReference>
<feature type="compositionally biased region" description="Basic and acidic residues" evidence="1">
    <location>
        <begin position="14"/>
        <end position="23"/>
    </location>
</feature>
<dbReference type="Proteomes" id="UP001162060">
    <property type="component" value="Unassembled WGS sequence"/>
</dbReference>
<feature type="compositionally biased region" description="Acidic residues" evidence="1">
    <location>
        <begin position="1"/>
        <end position="13"/>
    </location>
</feature>